<dbReference type="PANTHER" id="PTHR47506:SF1">
    <property type="entry name" value="HTH-TYPE TRANSCRIPTIONAL REGULATOR YJDC"/>
    <property type="match status" value="1"/>
</dbReference>
<dbReference type="Proteomes" id="UP000674234">
    <property type="component" value="Unassembled WGS sequence"/>
</dbReference>
<keyword evidence="8" id="KW-1185">Reference proteome</keyword>
<feature type="DNA-binding region" description="H-T-H motif" evidence="5">
    <location>
        <begin position="29"/>
        <end position="48"/>
    </location>
</feature>
<dbReference type="InterPro" id="IPR039538">
    <property type="entry name" value="BetI_C"/>
</dbReference>
<dbReference type="RefSeq" id="WP_210157654.1">
    <property type="nucleotide sequence ID" value="NZ_JAFCNB010000012.1"/>
</dbReference>
<dbReference type="Gene3D" id="1.10.10.60">
    <property type="entry name" value="Homeodomain-like"/>
    <property type="match status" value="1"/>
</dbReference>
<evidence type="ECO:0000256" key="2">
    <source>
        <dbReference type="ARBA" id="ARBA00023015"/>
    </source>
</evidence>
<evidence type="ECO:0000256" key="1">
    <source>
        <dbReference type="ARBA" id="ARBA00022491"/>
    </source>
</evidence>
<name>A0A940WII7_9ACTN</name>
<dbReference type="InterPro" id="IPR023772">
    <property type="entry name" value="DNA-bd_HTH_TetR-type_CS"/>
</dbReference>
<dbReference type="SUPFAM" id="SSF46689">
    <property type="entry name" value="Homeodomain-like"/>
    <property type="match status" value="1"/>
</dbReference>
<dbReference type="AlphaFoldDB" id="A0A940WII7"/>
<keyword evidence="4" id="KW-0804">Transcription</keyword>
<dbReference type="Gene3D" id="1.10.357.10">
    <property type="entry name" value="Tetracycline Repressor, domain 2"/>
    <property type="match status" value="1"/>
</dbReference>
<dbReference type="PROSITE" id="PS01081">
    <property type="entry name" value="HTH_TETR_1"/>
    <property type="match status" value="1"/>
</dbReference>
<dbReference type="SUPFAM" id="SSF48498">
    <property type="entry name" value="Tetracyclin repressor-like, C-terminal domain"/>
    <property type="match status" value="1"/>
</dbReference>
<reference evidence="7" key="1">
    <citation type="submission" date="2021-02" db="EMBL/GenBank/DDBJ databases">
        <title>Draft genome sequence of Microbispora sp. RL4-1S isolated from rice leaves in Thailand.</title>
        <authorList>
            <person name="Muangham S."/>
            <person name="Duangmal K."/>
        </authorList>
    </citation>
    <scope>NUCLEOTIDE SEQUENCE</scope>
    <source>
        <strain evidence="7">RL4-1S</strain>
    </source>
</reference>
<organism evidence="7 8">
    <name type="scientific">Microbispora oryzae</name>
    <dbReference type="NCBI Taxonomy" id="2806554"/>
    <lineage>
        <taxon>Bacteria</taxon>
        <taxon>Bacillati</taxon>
        <taxon>Actinomycetota</taxon>
        <taxon>Actinomycetes</taxon>
        <taxon>Streptosporangiales</taxon>
        <taxon>Streptosporangiaceae</taxon>
        <taxon>Microbispora</taxon>
    </lineage>
</organism>
<sequence length="193" mass="20979">MARIREFDTEAALEAAMSAFRRRGYEGTSVQDLVDATGIGRGSLYAAFGSKDGLYLAVMDRYREQYAVPLIELLDSGAPARDLIRAVLVGVVDEVVRDGERLSCLIVSATTERLPHDPEVAKRVRATTTSLEDALVELIGKAQKSGQVTPERDARDLARFLLTTVHGLRVMGAINTDRGSLMRVAEVALGCLD</sequence>
<dbReference type="InterPro" id="IPR001647">
    <property type="entry name" value="HTH_TetR"/>
</dbReference>
<evidence type="ECO:0000259" key="6">
    <source>
        <dbReference type="PROSITE" id="PS50977"/>
    </source>
</evidence>
<dbReference type="GO" id="GO:0003677">
    <property type="term" value="F:DNA binding"/>
    <property type="evidence" value="ECO:0007669"/>
    <property type="project" value="UniProtKB-UniRule"/>
</dbReference>
<keyword evidence="3 5" id="KW-0238">DNA-binding</keyword>
<evidence type="ECO:0000256" key="4">
    <source>
        <dbReference type="ARBA" id="ARBA00023163"/>
    </source>
</evidence>
<dbReference type="PANTHER" id="PTHR47506">
    <property type="entry name" value="TRANSCRIPTIONAL REGULATORY PROTEIN"/>
    <property type="match status" value="1"/>
</dbReference>
<accession>A0A940WII7</accession>
<evidence type="ECO:0000313" key="7">
    <source>
        <dbReference type="EMBL" id="MBP2706369.1"/>
    </source>
</evidence>
<gene>
    <name evidence="7" type="ORF">JOL79_21400</name>
</gene>
<proteinExistence type="predicted"/>
<dbReference type="PRINTS" id="PR00455">
    <property type="entry name" value="HTHTETR"/>
</dbReference>
<dbReference type="Pfam" id="PF00440">
    <property type="entry name" value="TetR_N"/>
    <property type="match status" value="1"/>
</dbReference>
<protein>
    <submittedName>
        <fullName evidence="7">TetR/AcrR family transcriptional regulator</fullName>
    </submittedName>
</protein>
<evidence type="ECO:0000256" key="5">
    <source>
        <dbReference type="PROSITE-ProRule" id="PRU00335"/>
    </source>
</evidence>
<dbReference type="EMBL" id="JAFCNB010000012">
    <property type="protein sequence ID" value="MBP2706369.1"/>
    <property type="molecule type" value="Genomic_DNA"/>
</dbReference>
<dbReference type="PROSITE" id="PS50977">
    <property type="entry name" value="HTH_TETR_2"/>
    <property type="match status" value="1"/>
</dbReference>
<evidence type="ECO:0000313" key="8">
    <source>
        <dbReference type="Proteomes" id="UP000674234"/>
    </source>
</evidence>
<keyword evidence="2" id="KW-0805">Transcription regulation</keyword>
<keyword evidence="1" id="KW-0678">Repressor</keyword>
<dbReference type="InterPro" id="IPR036271">
    <property type="entry name" value="Tet_transcr_reg_TetR-rel_C_sf"/>
</dbReference>
<dbReference type="InterPro" id="IPR009057">
    <property type="entry name" value="Homeodomain-like_sf"/>
</dbReference>
<comment type="caution">
    <text evidence="7">The sequence shown here is derived from an EMBL/GenBank/DDBJ whole genome shotgun (WGS) entry which is preliminary data.</text>
</comment>
<dbReference type="Pfam" id="PF13977">
    <property type="entry name" value="TetR_C_6"/>
    <property type="match status" value="1"/>
</dbReference>
<feature type="domain" description="HTH tetR-type" evidence="6">
    <location>
        <begin position="6"/>
        <end position="66"/>
    </location>
</feature>
<evidence type="ECO:0000256" key="3">
    <source>
        <dbReference type="ARBA" id="ARBA00023125"/>
    </source>
</evidence>